<evidence type="ECO:0000313" key="3">
    <source>
        <dbReference type="EMBL" id="PKI64548.1"/>
    </source>
</evidence>
<accession>A0A2I0K7M8</accession>
<organism evidence="3 4">
    <name type="scientific">Punica granatum</name>
    <name type="common">Pomegranate</name>
    <dbReference type="NCBI Taxonomy" id="22663"/>
    <lineage>
        <taxon>Eukaryota</taxon>
        <taxon>Viridiplantae</taxon>
        <taxon>Streptophyta</taxon>
        <taxon>Embryophyta</taxon>
        <taxon>Tracheophyta</taxon>
        <taxon>Spermatophyta</taxon>
        <taxon>Magnoliopsida</taxon>
        <taxon>eudicotyledons</taxon>
        <taxon>Gunneridae</taxon>
        <taxon>Pentapetalae</taxon>
        <taxon>rosids</taxon>
        <taxon>malvids</taxon>
        <taxon>Myrtales</taxon>
        <taxon>Lythraceae</taxon>
        <taxon>Punica</taxon>
    </lineage>
</organism>
<feature type="compositionally biased region" description="Polar residues" evidence="1">
    <location>
        <begin position="246"/>
        <end position="258"/>
    </location>
</feature>
<evidence type="ECO:0000256" key="2">
    <source>
        <dbReference type="SAM" id="Phobius"/>
    </source>
</evidence>
<keyword evidence="2" id="KW-0812">Transmembrane</keyword>
<name>A0A2I0K7M8_PUNGR</name>
<dbReference type="Proteomes" id="UP000233551">
    <property type="component" value="Unassembled WGS sequence"/>
</dbReference>
<gene>
    <name evidence="3" type="ORF">CRG98_015111</name>
</gene>
<keyword evidence="2" id="KW-1133">Transmembrane helix</keyword>
<protein>
    <submittedName>
        <fullName evidence="3">Uncharacterized protein</fullName>
    </submittedName>
</protein>
<feature type="transmembrane region" description="Helical" evidence="2">
    <location>
        <begin position="277"/>
        <end position="297"/>
    </location>
</feature>
<evidence type="ECO:0000313" key="4">
    <source>
        <dbReference type="Proteomes" id="UP000233551"/>
    </source>
</evidence>
<dbReference type="EMBL" id="PGOL01000807">
    <property type="protein sequence ID" value="PKI64548.1"/>
    <property type="molecule type" value="Genomic_DNA"/>
</dbReference>
<reference evidence="3 4" key="1">
    <citation type="submission" date="2017-11" db="EMBL/GenBank/DDBJ databases">
        <title>De-novo sequencing of pomegranate (Punica granatum L.) genome.</title>
        <authorList>
            <person name="Akparov Z."/>
            <person name="Amiraslanov A."/>
            <person name="Hajiyeva S."/>
            <person name="Abbasov M."/>
            <person name="Kaur K."/>
            <person name="Hamwieh A."/>
            <person name="Solovyev V."/>
            <person name="Salamov A."/>
            <person name="Braich B."/>
            <person name="Kosarev P."/>
            <person name="Mahmoud A."/>
            <person name="Hajiyev E."/>
            <person name="Babayeva S."/>
            <person name="Izzatullayeva V."/>
            <person name="Mammadov A."/>
            <person name="Mammadov A."/>
            <person name="Sharifova S."/>
            <person name="Ojaghi J."/>
            <person name="Eynullazada K."/>
            <person name="Bayramov B."/>
            <person name="Abdulazimova A."/>
            <person name="Shahmuradov I."/>
        </authorList>
    </citation>
    <scope>NUCLEOTIDE SEQUENCE [LARGE SCALE GENOMIC DNA]</scope>
    <source>
        <strain evidence="4">cv. AG2017</strain>
        <tissue evidence="3">Leaf</tissue>
    </source>
</reference>
<comment type="caution">
    <text evidence="3">The sequence shown here is derived from an EMBL/GenBank/DDBJ whole genome shotgun (WGS) entry which is preliminary data.</text>
</comment>
<evidence type="ECO:0000256" key="1">
    <source>
        <dbReference type="SAM" id="MobiDB-lite"/>
    </source>
</evidence>
<dbReference type="AlphaFoldDB" id="A0A2I0K7M8"/>
<keyword evidence="2" id="KW-0472">Membrane</keyword>
<feature type="region of interest" description="Disordered" evidence="1">
    <location>
        <begin position="238"/>
        <end position="270"/>
    </location>
</feature>
<keyword evidence="4" id="KW-1185">Reference proteome</keyword>
<proteinExistence type="predicted"/>
<sequence>MYGSTETSPAPLSPTHHSTVHVLPLFITASTSRAKVEVHRARCPIEGLLLSFEVEKASIATVIRCSGKIQQDRISAHKAAAVTTMGKGFKGLIFNLETTGQNLRPRGSGGNDDGELDRIAAHEEAAATTAETSPAPLSPPHHHTVHFLPLFITASTSRANVDGHRSRRPIEGLLLSFKAEKASIATVIRCSGKIERDRISAQKEEAVTMTGKGFQETCPVLLSPPHHRTFMFFLPSSPQAPPEQRSYLQSGDNGTKSPPTRKQRQPRPVRASQSHNVFIFPYLLLITALFIFFLSLSPQSPPEQKERSMEPVVQSEACCSQSRQRSLRLLM</sequence>